<name>A0AAJ0MCM9_9PEZI</name>
<organism evidence="2 3">
    <name type="scientific">Lasiosphaeria hispida</name>
    <dbReference type="NCBI Taxonomy" id="260671"/>
    <lineage>
        <taxon>Eukaryota</taxon>
        <taxon>Fungi</taxon>
        <taxon>Dikarya</taxon>
        <taxon>Ascomycota</taxon>
        <taxon>Pezizomycotina</taxon>
        <taxon>Sordariomycetes</taxon>
        <taxon>Sordariomycetidae</taxon>
        <taxon>Sordariales</taxon>
        <taxon>Lasiosphaeriaceae</taxon>
        <taxon>Lasiosphaeria</taxon>
    </lineage>
</organism>
<sequence>MAEKSFPSQKRGWNLENVPIYVLTDGITKRNATGLCSTLAQYSILILFMRFLWQLSDVFGSLSKFIDLALKEACFQDIVSQRWS</sequence>
<dbReference type="Proteomes" id="UP001275084">
    <property type="component" value="Unassembled WGS sequence"/>
</dbReference>
<keyword evidence="3" id="KW-1185">Reference proteome</keyword>
<keyword evidence="1" id="KW-1133">Transmembrane helix</keyword>
<keyword evidence="1" id="KW-0812">Transmembrane</keyword>
<evidence type="ECO:0000313" key="3">
    <source>
        <dbReference type="Proteomes" id="UP001275084"/>
    </source>
</evidence>
<reference evidence="2" key="1">
    <citation type="journal article" date="2023" name="Mol. Phylogenet. Evol.">
        <title>Genome-scale phylogeny and comparative genomics of the fungal order Sordariales.</title>
        <authorList>
            <person name="Hensen N."/>
            <person name="Bonometti L."/>
            <person name="Westerberg I."/>
            <person name="Brannstrom I.O."/>
            <person name="Guillou S."/>
            <person name="Cros-Aarteil S."/>
            <person name="Calhoun S."/>
            <person name="Haridas S."/>
            <person name="Kuo A."/>
            <person name="Mondo S."/>
            <person name="Pangilinan J."/>
            <person name="Riley R."/>
            <person name="LaButti K."/>
            <person name="Andreopoulos B."/>
            <person name="Lipzen A."/>
            <person name="Chen C."/>
            <person name="Yan M."/>
            <person name="Daum C."/>
            <person name="Ng V."/>
            <person name="Clum A."/>
            <person name="Steindorff A."/>
            <person name="Ohm R.A."/>
            <person name="Martin F."/>
            <person name="Silar P."/>
            <person name="Natvig D.O."/>
            <person name="Lalanne C."/>
            <person name="Gautier V."/>
            <person name="Ament-Velasquez S.L."/>
            <person name="Kruys A."/>
            <person name="Hutchinson M.I."/>
            <person name="Powell A.J."/>
            <person name="Barry K."/>
            <person name="Miller A.N."/>
            <person name="Grigoriev I.V."/>
            <person name="Debuchy R."/>
            <person name="Gladieux P."/>
            <person name="Hiltunen Thoren M."/>
            <person name="Johannesson H."/>
        </authorList>
    </citation>
    <scope>NUCLEOTIDE SEQUENCE</scope>
    <source>
        <strain evidence="2">CBS 955.72</strain>
    </source>
</reference>
<evidence type="ECO:0000256" key="1">
    <source>
        <dbReference type="SAM" id="Phobius"/>
    </source>
</evidence>
<gene>
    <name evidence="2" type="ORF">B0T25DRAFT_570384</name>
</gene>
<dbReference type="EMBL" id="JAUIQD010000005">
    <property type="protein sequence ID" value="KAK3349777.1"/>
    <property type="molecule type" value="Genomic_DNA"/>
</dbReference>
<reference evidence="2" key="2">
    <citation type="submission" date="2023-06" db="EMBL/GenBank/DDBJ databases">
        <authorList>
            <consortium name="Lawrence Berkeley National Laboratory"/>
            <person name="Haridas S."/>
            <person name="Hensen N."/>
            <person name="Bonometti L."/>
            <person name="Westerberg I."/>
            <person name="Brannstrom I.O."/>
            <person name="Guillou S."/>
            <person name="Cros-Aarteil S."/>
            <person name="Calhoun S."/>
            <person name="Kuo A."/>
            <person name="Mondo S."/>
            <person name="Pangilinan J."/>
            <person name="Riley R."/>
            <person name="Labutti K."/>
            <person name="Andreopoulos B."/>
            <person name="Lipzen A."/>
            <person name="Chen C."/>
            <person name="Yanf M."/>
            <person name="Daum C."/>
            <person name="Ng V."/>
            <person name="Clum A."/>
            <person name="Steindorff A."/>
            <person name="Ohm R."/>
            <person name="Martin F."/>
            <person name="Silar P."/>
            <person name="Natvig D."/>
            <person name="Lalanne C."/>
            <person name="Gautier V."/>
            <person name="Ament-Velasquez S.L."/>
            <person name="Kruys A."/>
            <person name="Hutchinson M.I."/>
            <person name="Powell A.J."/>
            <person name="Barry K."/>
            <person name="Miller A.N."/>
            <person name="Grigoriev I.V."/>
            <person name="Debuchy R."/>
            <person name="Gladieux P."/>
            <person name="Thoren M.H."/>
            <person name="Johannesson H."/>
        </authorList>
    </citation>
    <scope>NUCLEOTIDE SEQUENCE</scope>
    <source>
        <strain evidence="2">CBS 955.72</strain>
    </source>
</reference>
<proteinExistence type="predicted"/>
<accession>A0AAJ0MCM9</accession>
<keyword evidence="1" id="KW-0472">Membrane</keyword>
<comment type="caution">
    <text evidence="2">The sequence shown here is derived from an EMBL/GenBank/DDBJ whole genome shotgun (WGS) entry which is preliminary data.</text>
</comment>
<protein>
    <submittedName>
        <fullName evidence="2">Uncharacterized protein</fullName>
    </submittedName>
</protein>
<evidence type="ECO:0000313" key="2">
    <source>
        <dbReference type="EMBL" id="KAK3349777.1"/>
    </source>
</evidence>
<feature type="transmembrane region" description="Helical" evidence="1">
    <location>
        <begin position="32"/>
        <end position="53"/>
    </location>
</feature>
<dbReference type="AlphaFoldDB" id="A0AAJ0MCM9"/>